<organism evidence="3 4">
    <name type="scientific">Schinkia azotoformans MEV2011</name>
    <dbReference type="NCBI Taxonomy" id="1348973"/>
    <lineage>
        <taxon>Bacteria</taxon>
        <taxon>Bacillati</taxon>
        <taxon>Bacillota</taxon>
        <taxon>Bacilli</taxon>
        <taxon>Bacillales</taxon>
        <taxon>Bacillaceae</taxon>
        <taxon>Calidifontibacillus/Schinkia group</taxon>
        <taxon>Schinkia</taxon>
    </lineage>
</organism>
<proteinExistence type="inferred from homology"/>
<dbReference type="Proteomes" id="UP000027936">
    <property type="component" value="Unassembled WGS sequence"/>
</dbReference>
<dbReference type="AlphaFoldDB" id="A0A072NNV7"/>
<dbReference type="OrthoDB" id="2677944at2"/>
<dbReference type="RefSeq" id="WP_035194961.1">
    <property type="nucleotide sequence ID" value="NZ_JJRY01000005.1"/>
</dbReference>
<name>A0A072NNV7_SCHAZ</name>
<protein>
    <submittedName>
        <fullName evidence="3">Uncharacterized protein</fullName>
    </submittedName>
</protein>
<comment type="similarity">
    <text evidence="1">Belongs to the PemK/MazF family.</text>
</comment>
<keyword evidence="2" id="KW-1277">Toxin-antitoxin system</keyword>
<accession>A0A072NNV7</accession>
<dbReference type="GO" id="GO:0003677">
    <property type="term" value="F:DNA binding"/>
    <property type="evidence" value="ECO:0007669"/>
    <property type="project" value="InterPro"/>
</dbReference>
<dbReference type="EMBL" id="JJRY01000005">
    <property type="protein sequence ID" value="KEF38952.1"/>
    <property type="molecule type" value="Genomic_DNA"/>
</dbReference>
<sequence>MADSIFIDKSNWKYIKRGYFFQAAMYYLSDTEQPLRFLVSNDEGVLSIEERNGDFDPIILENGKKQAKEQDIIITVKPRQVIILSDDKINESEQFEYIQIAPVLGISDKDIVKPWYRKIQEDNLTGFAFIPRGENGIKVDLTQVTSIHKSMLLEKQSKVPTERMAFIDSQIVELLDL</sequence>
<comment type="caution">
    <text evidence="3">The sequence shown here is derived from an EMBL/GenBank/DDBJ whole genome shotgun (WGS) entry which is preliminary data.</text>
</comment>
<dbReference type="Gene3D" id="2.30.30.110">
    <property type="match status" value="1"/>
</dbReference>
<dbReference type="InterPro" id="IPR003477">
    <property type="entry name" value="PemK-like"/>
</dbReference>
<reference evidence="3 4" key="1">
    <citation type="submission" date="2014-04" db="EMBL/GenBank/DDBJ databases">
        <title>Draft genome sequence of Bacillus azotoformans MEV2011, a (co-) denitrifying strain unable to grow in the presence of oxygen.</title>
        <authorList>
            <person name="Nielsen M."/>
            <person name="Schreiber L."/>
            <person name="Finster K."/>
            <person name="Schramm A."/>
        </authorList>
    </citation>
    <scope>NUCLEOTIDE SEQUENCE [LARGE SCALE GENOMIC DNA]</scope>
    <source>
        <strain evidence="3 4">MEV2011</strain>
    </source>
</reference>
<gene>
    <name evidence="3" type="ORF">M670_01768</name>
</gene>
<dbReference type="PATRIC" id="fig|1348973.3.peg.1730"/>
<evidence type="ECO:0000256" key="1">
    <source>
        <dbReference type="ARBA" id="ARBA00007521"/>
    </source>
</evidence>
<evidence type="ECO:0000313" key="3">
    <source>
        <dbReference type="EMBL" id="KEF38952.1"/>
    </source>
</evidence>
<evidence type="ECO:0000256" key="2">
    <source>
        <dbReference type="ARBA" id="ARBA00022649"/>
    </source>
</evidence>
<dbReference type="InterPro" id="IPR011067">
    <property type="entry name" value="Plasmid_toxin/cell-grow_inhib"/>
</dbReference>
<dbReference type="Pfam" id="PF02452">
    <property type="entry name" value="PemK_toxin"/>
    <property type="match status" value="1"/>
</dbReference>
<evidence type="ECO:0000313" key="4">
    <source>
        <dbReference type="Proteomes" id="UP000027936"/>
    </source>
</evidence>